<evidence type="ECO:0000256" key="1">
    <source>
        <dbReference type="SAM" id="SignalP"/>
    </source>
</evidence>
<dbReference type="InterPro" id="IPR006311">
    <property type="entry name" value="TAT_signal"/>
</dbReference>
<dbReference type="SUPFAM" id="SSF52317">
    <property type="entry name" value="Class I glutamine amidotransferase-like"/>
    <property type="match status" value="1"/>
</dbReference>
<dbReference type="PANTHER" id="PTHR43130:SF2">
    <property type="entry name" value="DJ-1_PFPI DOMAIN-CONTAINING PROTEIN"/>
    <property type="match status" value="1"/>
</dbReference>
<dbReference type="InterPro" id="IPR029062">
    <property type="entry name" value="Class_I_gatase-like"/>
</dbReference>
<dbReference type="InterPro" id="IPR002818">
    <property type="entry name" value="DJ-1/PfpI"/>
</dbReference>
<dbReference type="Pfam" id="PF01965">
    <property type="entry name" value="DJ-1_PfpI"/>
    <property type="match status" value="1"/>
</dbReference>
<comment type="caution">
    <text evidence="3">The sequence shown here is derived from an EMBL/GenBank/DDBJ whole genome shotgun (WGS) entry which is preliminary data.</text>
</comment>
<dbReference type="PANTHER" id="PTHR43130">
    <property type="entry name" value="ARAC-FAMILY TRANSCRIPTIONAL REGULATOR"/>
    <property type="match status" value="1"/>
</dbReference>
<dbReference type="PROSITE" id="PS51318">
    <property type="entry name" value="TAT"/>
    <property type="match status" value="1"/>
</dbReference>
<evidence type="ECO:0000313" key="4">
    <source>
        <dbReference type="Proteomes" id="UP001156903"/>
    </source>
</evidence>
<keyword evidence="1" id="KW-0732">Signal</keyword>
<dbReference type="EMBL" id="BSPB01000075">
    <property type="protein sequence ID" value="GLS16710.1"/>
    <property type="molecule type" value="Genomic_DNA"/>
</dbReference>
<dbReference type="RefSeq" id="WP_284309394.1">
    <property type="nucleotide sequence ID" value="NZ_BSPB01000075.1"/>
</dbReference>
<organism evidence="3 4">
    <name type="scientific">Hydrogenophaga electricum</name>
    <dbReference type="NCBI Taxonomy" id="1230953"/>
    <lineage>
        <taxon>Bacteria</taxon>
        <taxon>Pseudomonadati</taxon>
        <taxon>Pseudomonadota</taxon>
        <taxon>Betaproteobacteria</taxon>
        <taxon>Burkholderiales</taxon>
        <taxon>Comamonadaceae</taxon>
        <taxon>Hydrogenophaga</taxon>
    </lineage>
</organism>
<protein>
    <submittedName>
        <fullName evidence="3">Thiazole biosynthesis protein ThiJ</fullName>
    </submittedName>
</protein>
<dbReference type="InterPro" id="IPR052158">
    <property type="entry name" value="INH-QAR"/>
</dbReference>
<feature type="signal peptide" evidence="1">
    <location>
        <begin position="1"/>
        <end position="26"/>
    </location>
</feature>
<keyword evidence="4" id="KW-1185">Reference proteome</keyword>
<evidence type="ECO:0000313" key="3">
    <source>
        <dbReference type="EMBL" id="GLS16710.1"/>
    </source>
</evidence>
<gene>
    <name evidence="3" type="ORF">GCM10007935_41540</name>
</gene>
<evidence type="ECO:0000259" key="2">
    <source>
        <dbReference type="Pfam" id="PF01965"/>
    </source>
</evidence>
<dbReference type="CDD" id="cd03139">
    <property type="entry name" value="GATase1_PfpI_2"/>
    <property type="match status" value="1"/>
</dbReference>
<feature type="chain" id="PRO_5046339150" evidence="1">
    <location>
        <begin position="27"/>
        <end position="280"/>
    </location>
</feature>
<dbReference type="Gene3D" id="3.40.50.880">
    <property type="match status" value="1"/>
</dbReference>
<feature type="domain" description="DJ-1/PfpI" evidence="2">
    <location>
        <begin position="53"/>
        <end position="214"/>
    </location>
</feature>
<accession>A0ABQ6C9T2</accession>
<dbReference type="Proteomes" id="UP001156903">
    <property type="component" value="Unassembled WGS sequence"/>
</dbReference>
<name>A0ABQ6C9T2_9BURK</name>
<proteinExistence type="predicted"/>
<sequence length="280" mass="29130">MSTVERRGFLRAAAAALAASPWLAHGAEAPPGQAPAPHDMSHLPASWTGQEQIGMLLYPGMTALDFVGPQHMFAGLMGATVHQVAKTLAPVESDTQLVFSPTVTLDQCPRDLDILFVPGGGAGTVAAMQDAQTLAFLAERGSRAKLVSSVCTGSLLLGAAGLLRGYQATTHWATHALLADVGATPVHARVVHDRNRITGAGVSAGLDLGLAIVAMLRDTAYAQTMQLLAEYAPEPPFNAGTPHTAPPAVTAMVSDMFKDFTPQVRAALAQAQGTRPAVDR</sequence>
<reference evidence="4" key="1">
    <citation type="journal article" date="2019" name="Int. J. Syst. Evol. Microbiol.">
        <title>The Global Catalogue of Microorganisms (GCM) 10K type strain sequencing project: providing services to taxonomists for standard genome sequencing and annotation.</title>
        <authorList>
            <consortium name="The Broad Institute Genomics Platform"/>
            <consortium name="The Broad Institute Genome Sequencing Center for Infectious Disease"/>
            <person name="Wu L."/>
            <person name="Ma J."/>
        </authorList>
    </citation>
    <scope>NUCLEOTIDE SEQUENCE [LARGE SCALE GENOMIC DNA]</scope>
    <source>
        <strain evidence="4">NBRC 109341</strain>
    </source>
</reference>